<name>A0ABS8TAK7_DATST</name>
<dbReference type="Pfam" id="PF02826">
    <property type="entry name" value="2-Hacid_dh_C"/>
    <property type="match status" value="1"/>
</dbReference>
<dbReference type="InterPro" id="IPR036291">
    <property type="entry name" value="NAD(P)-bd_dom_sf"/>
</dbReference>
<gene>
    <name evidence="5" type="ORF">HAX54_005162</name>
</gene>
<reference evidence="5 6" key="1">
    <citation type="journal article" date="2021" name="BMC Genomics">
        <title>Datura genome reveals duplications of psychoactive alkaloid biosynthetic genes and high mutation rate following tissue culture.</title>
        <authorList>
            <person name="Rajewski A."/>
            <person name="Carter-House D."/>
            <person name="Stajich J."/>
            <person name="Litt A."/>
        </authorList>
    </citation>
    <scope>NUCLEOTIDE SEQUENCE [LARGE SCALE GENOMIC DNA]</scope>
    <source>
        <strain evidence="5">AR-01</strain>
    </source>
</reference>
<accession>A0ABS8TAK7</accession>
<proteinExistence type="inferred from homology"/>
<dbReference type="SUPFAM" id="SSF51735">
    <property type="entry name" value="NAD(P)-binding Rossmann-fold domains"/>
    <property type="match status" value="1"/>
</dbReference>
<dbReference type="CDD" id="cd12156">
    <property type="entry name" value="HPPR"/>
    <property type="match status" value="1"/>
</dbReference>
<sequence>MDQSELEIELPELLVIHPPPVFIIHHQQFSQKFKLLKAYESPLSTDLFLQTHAQSTKAVICYGKSPITSNILRLLPSLQLVVTASTGFNHIDLPDCRRRGIAVVNTGDVFSEDTADTAVGLLIDVLRRISAGDRFVRSGNWPTKLQYSLGSQLGGKHVGIVGLGNIGLKVATRLEAFGCKISYNSRQKKQVPYNFYQNVSELASNCNILIICCTLTVETRHMIDKDVLKAFGKDGILINIARGPIVDEKELVKFLVEGEIAGAGLDVFENEPKVPQELYSMDNVVLTPHRAAFTEEAFSSAFQIVLANLEAFFSNKPLISPVVDVNIEKL</sequence>
<comment type="caution">
    <text evidence="5">The sequence shown here is derived from an EMBL/GenBank/DDBJ whole genome shotgun (WGS) entry which is preliminary data.</text>
</comment>
<dbReference type="InterPro" id="IPR006140">
    <property type="entry name" value="D-isomer_DH_NAD-bd"/>
</dbReference>
<protein>
    <submittedName>
        <fullName evidence="5">Uncharacterized protein</fullName>
    </submittedName>
</protein>
<keyword evidence="1 2" id="KW-0560">Oxidoreductase</keyword>
<evidence type="ECO:0000259" key="4">
    <source>
        <dbReference type="Pfam" id="PF02826"/>
    </source>
</evidence>
<dbReference type="InterPro" id="IPR006139">
    <property type="entry name" value="D-isomer_2_OHA_DH_cat_dom"/>
</dbReference>
<dbReference type="InterPro" id="IPR050223">
    <property type="entry name" value="D-isomer_2-hydroxyacid_DH"/>
</dbReference>
<organism evidence="5 6">
    <name type="scientific">Datura stramonium</name>
    <name type="common">Jimsonweed</name>
    <name type="synonym">Common thornapple</name>
    <dbReference type="NCBI Taxonomy" id="4076"/>
    <lineage>
        <taxon>Eukaryota</taxon>
        <taxon>Viridiplantae</taxon>
        <taxon>Streptophyta</taxon>
        <taxon>Embryophyta</taxon>
        <taxon>Tracheophyta</taxon>
        <taxon>Spermatophyta</taxon>
        <taxon>Magnoliopsida</taxon>
        <taxon>eudicotyledons</taxon>
        <taxon>Gunneridae</taxon>
        <taxon>Pentapetalae</taxon>
        <taxon>asterids</taxon>
        <taxon>lamiids</taxon>
        <taxon>Solanales</taxon>
        <taxon>Solanaceae</taxon>
        <taxon>Solanoideae</taxon>
        <taxon>Datureae</taxon>
        <taxon>Datura</taxon>
    </lineage>
</organism>
<dbReference type="EMBL" id="JACEIK010001251">
    <property type="protein sequence ID" value="MCD7467619.1"/>
    <property type="molecule type" value="Genomic_DNA"/>
</dbReference>
<feature type="domain" description="D-isomer specific 2-hydroxyacid dehydrogenase NAD-binding" evidence="4">
    <location>
        <begin position="119"/>
        <end position="291"/>
    </location>
</feature>
<dbReference type="Proteomes" id="UP000823775">
    <property type="component" value="Unassembled WGS sequence"/>
</dbReference>
<dbReference type="PANTHER" id="PTHR10996:SF179">
    <property type="entry name" value="D-ISOMER SPECIFIC 2-HYDROXYACID DEHYDROGENASE FAMILY PROTEIN-RELATED"/>
    <property type="match status" value="1"/>
</dbReference>
<keyword evidence="6" id="KW-1185">Reference proteome</keyword>
<evidence type="ECO:0000256" key="2">
    <source>
        <dbReference type="RuleBase" id="RU003719"/>
    </source>
</evidence>
<comment type="similarity">
    <text evidence="2">Belongs to the D-isomer specific 2-hydroxyacid dehydrogenase family.</text>
</comment>
<dbReference type="Pfam" id="PF00389">
    <property type="entry name" value="2-Hacid_dh"/>
    <property type="match status" value="1"/>
</dbReference>
<evidence type="ECO:0000313" key="6">
    <source>
        <dbReference type="Proteomes" id="UP000823775"/>
    </source>
</evidence>
<dbReference type="PANTHER" id="PTHR10996">
    <property type="entry name" value="2-HYDROXYACID DEHYDROGENASE-RELATED"/>
    <property type="match status" value="1"/>
</dbReference>
<dbReference type="Gene3D" id="3.40.50.720">
    <property type="entry name" value="NAD(P)-binding Rossmann-like Domain"/>
    <property type="match status" value="2"/>
</dbReference>
<evidence type="ECO:0000256" key="1">
    <source>
        <dbReference type="ARBA" id="ARBA00023002"/>
    </source>
</evidence>
<evidence type="ECO:0000259" key="3">
    <source>
        <dbReference type="Pfam" id="PF00389"/>
    </source>
</evidence>
<dbReference type="SUPFAM" id="SSF52283">
    <property type="entry name" value="Formate/glycerate dehydrogenase catalytic domain-like"/>
    <property type="match status" value="1"/>
</dbReference>
<feature type="domain" description="D-isomer specific 2-hydroxyacid dehydrogenase catalytic" evidence="3">
    <location>
        <begin position="42"/>
        <end position="322"/>
    </location>
</feature>
<evidence type="ECO:0000313" key="5">
    <source>
        <dbReference type="EMBL" id="MCD7467619.1"/>
    </source>
</evidence>